<keyword evidence="2 5" id="KW-0547">Nucleotide-binding</keyword>
<feature type="transmembrane region" description="Helical" evidence="6">
    <location>
        <begin position="345"/>
        <end position="367"/>
    </location>
</feature>
<name>A0A919EPD0_9GAMM</name>
<evidence type="ECO:0000313" key="8">
    <source>
        <dbReference type="EMBL" id="GHG03182.1"/>
    </source>
</evidence>
<dbReference type="InterPro" id="IPR008271">
    <property type="entry name" value="Ser/Thr_kinase_AS"/>
</dbReference>
<keyword evidence="9" id="KW-1185">Reference proteome</keyword>
<dbReference type="PROSITE" id="PS00108">
    <property type="entry name" value="PROTEIN_KINASE_ST"/>
    <property type="match status" value="1"/>
</dbReference>
<dbReference type="Proteomes" id="UP000623842">
    <property type="component" value="Unassembled WGS sequence"/>
</dbReference>
<dbReference type="SUPFAM" id="SSF48452">
    <property type="entry name" value="TPR-like"/>
    <property type="match status" value="1"/>
</dbReference>
<dbReference type="EMBL" id="BNCK01000009">
    <property type="protein sequence ID" value="GHG03182.1"/>
    <property type="molecule type" value="Genomic_DNA"/>
</dbReference>
<protein>
    <recommendedName>
        <fullName evidence="7">Protein kinase domain-containing protein</fullName>
    </recommendedName>
</protein>
<sequence length="785" mass="89022">MNFDTSLALFQHLLEVDEQHMLENLSTFIDENHDFYHDVIALICAHHENMKQTKFKVLIGKQADQLVEDSFIHELVGQQVGVYKLVKKLGQGGMGAVYLGERNDGQLEQKVAIKFVYPSISLLAGKNFLQSEAQYLANLEHVYIARLYTLGALEQELQYMVMEYVDGVAIDQYCITEKLDAKTRLTLFLKVCRAVQFAHKNMVIHADIKPSNILVDQHQEPKLMDFGIANSFHESQCIEENNSNLAKGNIVAASREFASPEQIEGKKLTTASDIFSLGMLLKRLGINNEEVTRISNRCCRQNIEERYDSVELLMLDIQNHQANYPLQEDSNSTWIKVKKSLQRNVVFVGIAVLFIGVVAAFSTNVYFKSQKLETSLAKQKAVAEFMISIFQYANVTRKSKIGKYTVEEMLTDISHRAKTELEQYPEARLAVLYEMAKSYQAGKNFQRSKVILDDIESIYDFDQGNIDLGINFYVTKAYVADKLGEPQQAQLAYERVDELALKLGNYPSEPEQRALAAAAVSKSYFLYKQGKHDLVKLTILQALNQYQHVISLTKKSSMHNTLGVVFARENDFANALIHLEKSIALLAEKYGSNRHASVLQKRLNLIETYILAKEYKRAETGLDTLIQDIKVEYGVNSPIENESWVSLARVYRLQGNCSKAATIVASATNVLLEQNDKTDGILALMEQAKIEACTKQVALSKQIFSRAINIAQQQFGKDSYKHLVAQYRFYNFQKEHLGVINKNLLADVHALSMGKYAKRKLTQNIIKEYQVVINSDKNLQIQSGF</sequence>
<dbReference type="RefSeq" id="WP_189773431.1">
    <property type="nucleotide sequence ID" value="NZ_BNCK01000009.1"/>
</dbReference>
<gene>
    <name evidence="8" type="ORF">GCM10017161_35420</name>
</gene>
<feature type="domain" description="Protein kinase" evidence="7">
    <location>
        <begin position="83"/>
        <end position="440"/>
    </location>
</feature>
<reference evidence="8" key="1">
    <citation type="journal article" date="2014" name="Int. J. Syst. Evol. Microbiol.">
        <title>Complete genome sequence of Corynebacterium casei LMG S-19264T (=DSM 44701T), isolated from a smear-ripened cheese.</title>
        <authorList>
            <consortium name="US DOE Joint Genome Institute (JGI-PGF)"/>
            <person name="Walter F."/>
            <person name="Albersmeier A."/>
            <person name="Kalinowski J."/>
            <person name="Ruckert C."/>
        </authorList>
    </citation>
    <scope>NUCLEOTIDE SEQUENCE</scope>
    <source>
        <strain evidence="8">KCTC 42731</strain>
    </source>
</reference>
<dbReference type="CDD" id="cd14014">
    <property type="entry name" value="STKc_PknB_like"/>
    <property type="match status" value="1"/>
</dbReference>
<dbReference type="GO" id="GO:0004674">
    <property type="term" value="F:protein serine/threonine kinase activity"/>
    <property type="evidence" value="ECO:0007669"/>
    <property type="project" value="TreeGrafter"/>
</dbReference>
<keyword evidence="4 5" id="KW-0067">ATP-binding</keyword>
<dbReference type="AlphaFoldDB" id="A0A919EPD0"/>
<comment type="caution">
    <text evidence="8">The sequence shown here is derived from an EMBL/GenBank/DDBJ whole genome shotgun (WGS) entry which is preliminary data.</text>
</comment>
<evidence type="ECO:0000259" key="7">
    <source>
        <dbReference type="PROSITE" id="PS50011"/>
    </source>
</evidence>
<evidence type="ECO:0000256" key="2">
    <source>
        <dbReference type="ARBA" id="ARBA00022741"/>
    </source>
</evidence>
<dbReference type="SUPFAM" id="SSF56112">
    <property type="entry name" value="Protein kinase-like (PK-like)"/>
    <property type="match status" value="1"/>
</dbReference>
<evidence type="ECO:0000256" key="1">
    <source>
        <dbReference type="ARBA" id="ARBA00022679"/>
    </source>
</evidence>
<dbReference type="PROSITE" id="PS50011">
    <property type="entry name" value="PROTEIN_KINASE_DOM"/>
    <property type="match status" value="1"/>
</dbReference>
<feature type="binding site" evidence="5">
    <location>
        <position position="114"/>
    </location>
    <ligand>
        <name>ATP</name>
        <dbReference type="ChEBI" id="CHEBI:30616"/>
    </ligand>
</feature>
<keyword evidence="6" id="KW-0812">Transmembrane</keyword>
<keyword evidence="3" id="KW-0418">Kinase</keyword>
<keyword evidence="1" id="KW-0808">Transferase</keyword>
<keyword evidence="6" id="KW-1133">Transmembrane helix</keyword>
<dbReference type="InterPro" id="IPR000719">
    <property type="entry name" value="Prot_kinase_dom"/>
</dbReference>
<dbReference type="PANTHER" id="PTHR43289:SF34">
    <property type="entry name" value="SERINE_THREONINE-PROTEIN KINASE YBDM-RELATED"/>
    <property type="match status" value="1"/>
</dbReference>
<evidence type="ECO:0000313" key="9">
    <source>
        <dbReference type="Proteomes" id="UP000623842"/>
    </source>
</evidence>
<evidence type="ECO:0000256" key="5">
    <source>
        <dbReference type="PROSITE-ProRule" id="PRU10141"/>
    </source>
</evidence>
<dbReference type="GO" id="GO:0005524">
    <property type="term" value="F:ATP binding"/>
    <property type="evidence" value="ECO:0007669"/>
    <property type="project" value="UniProtKB-UniRule"/>
</dbReference>
<dbReference type="Pfam" id="PF00069">
    <property type="entry name" value="Pkinase"/>
    <property type="match status" value="1"/>
</dbReference>
<dbReference type="PROSITE" id="PS00107">
    <property type="entry name" value="PROTEIN_KINASE_ATP"/>
    <property type="match status" value="1"/>
</dbReference>
<dbReference type="InterPro" id="IPR011009">
    <property type="entry name" value="Kinase-like_dom_sf"/>
</dbReference>
<dbReference type="InterPro" id="IPR017441">
    <property type="entry name" value="Protein_kinase_ATP_BS"/>
</dbReference>
<organism evidence="8 9">
    <name type="scientific">Thalassotalea marina</name>
    <dbReference type="NCBI Taxonomy" id="1673741"/>
    <lineage>
        <taxon>Bacteria</taxon>
        <taxon>Pseudomonadati</taxon>
        <taxon>Pseudomonadota</taxon>
        <taxon>Gammaproteobacteria</taxon>
        <taxon>Alteromonadales</taxon>
        <taxon>Colwelliaceae</taxon>
        <taxon>Thalassotalea</taxon>
    </lineage>
</organism>
<evidence type="ECO:0000256" key="3">
    <source>
        <dbReference type="ARBA" id="ARBA00022777"/>
    </source>
</evidence>
<dbReference type="SMART" id="SM00220">
    <property type="entry name" value="S_TKc"/>
    <property type="match status" value="1"/>
</dbReference>
<reference evidence="8" key="2">
    <citation type="submission" date="2020-09" db="EMBL/GenBank/DDBJ databases">
        <authorList>
            <person name="Sun Q."/>
            <person name="Kim S."/>
        </authorList>
    </citation>
    <scope>NUCLEOTIDE SEQUENCE</scope>
    <source>
        <strain evidence="8">KCTC 42731</strain>
    </source>
</reference>
<dbReference type="Gene3D" id="1.10.510.10">
    <property type="entry name" value="Transferase(Phosphotransferase) domain 1"/>
    <property type="match status" value="1"/>
</dbReference>
<accession>A0A919EPD0</accession>
<evidence type="ECO:0000256" key="6">
    <source>
        <dbReference type="SAM" id="Phobius"/>
    </source>
</evidence>
<keyword evidence="6" id="KW-0472">Membrane</keyword>
<dbReference type="Gene3D" id="1.25.40.10">
    <property type="entry name" value="Tetratricopeptide repeat domain"/>
    <property type="match status" value="1"/>
</dbReference>
<dbReference type="InterPro" id="IPR011990">
    <property type="entry name" value="TPR-like_helical_dom_sf"/>
</dbReference>
<proteinExistence type="predicted"/>
<dbReference type="PANTHER" id="PTHR43289">
    <property type="entry name" value="MITOGEN-ACTIVATED PROTEIN KINASE KINASE KINASE 20-RELATED"/>
    <property type="match status" value="1"/>
</dbReference>
<evidence type="ECO:0000256" key="4">
    <source>
        <dbReference type="ARBA" id="ARBA00022840"/>
    </source>
</evidence>